<accession>A0A6I9R4B1</accession>
<name>A0A6I9R4B1_ELAGV</name>
<feature type="region of interest" description="Disordered" evidence="2">
    <location>
        <begin position="318"/>
        <end position="373"/>
    </location>
</feature>
<evidence type="ECO:0000256" key="1">
    <source>
        <dbReference type="SAM" id="Coils"/>
    </source>
</evidence>
<feature type="coiled-coil region" evidence="1">
    <location>
        <begin position="209"/>
        <end position="306"/>
    </location>
</feature>
<proteinExistence type="predicted"/>
<evidence type="ECO:0000256" key="2">
    <source>
        <dbReference type="SAM" id="MobiDB-lite"/>
    </source>
</evidence>
<dbReference type="InParanoid" id="A0A6I9R4B1"/>
<dbReference type="KEGG" id="egu:105044133"/>
<protein>
    <submittedName>
        <fullName evidence="4">Cytospin-A isoform X1</fullName>
    </submittedName>
</protein>
<sequence>MSLPESSSPSSSDRRQWQRIFGTLAEMLQSQQSQIETLADDRKFLERYIHIQHDRWAFKARLLESHIAQMKKEDRKGHRVQAAKLDLMVGMKEREALCYKKQYELVESDLEDFRACVEALGADISELKEKLRGREVDNGRTGVGEAKPRENPNEEEPSTTALEGELRRLKHAYKRLSSKREAEVSALSAEKDFVWNQLKNMESDYTGLLKIKRTEVERANEAMEKLHHDLEKLQSSANEKDGTIARLEAEQARLELDIRRQTQEAEQANAKLEQLQHNMEQLRIMAKEKDETIAKLRSDLANIEMDATKSTNRKSRFFKDLYPQRNSSNASVTPAESCLRRSSRKRSSESARGDARQKRRRTNEDSSGSRVSSAVNRLSLTRLQLSPGNSAVFKRTANRTISPVDSPRLFSADFKVPKLKSFSPVIV</sequence>
<dbReference type="OrthoDB" id="1921280at2759"/>
<feature type="region of interest" description="Disordered" evidence="2">
    <location>
        <begin position="135"/>
        <end position="160"/>
    </location>
</feature>
<gene>
    <name evidence="4" type="primary">LOC105044133</name>
</gene>
<dbReference type="PANTHER" id="PTHR35992">
    <property type="entry name" value="CYTOMATRIX PROTEIN-LIKE PROTEIN"/>
    <property type="match status" value="1"/>
</dbReference>
<dbReference type="FunCoup" id="A0A6I9R4B1">
    <property type="interactions" value="10"/>
</dbReference>
<dbReference type="Proteomes" id="UP000504607">
    <property type="component" value="Chromosome 4"/>
</dbReference>
<dbReference type="PANTHER" id="PTHR35992:SF1">
    <property type="entry name" value="CYTOMATRIX PROTEIN-LIKE PROTEIN"/>
    <property type="match status" value="1"/>
</dbReference>
<dbReference type="RefSeq" id="XP_010920230.1">
    <property type="nucleotide sequence ID" value="XM_010921928.3"/>
</dbReference>
<organism evidence="3 4">
    <name type="scientific">Elaeis guineensis var. tenera</name>
    <name type="common">Oil palm</name>
    <dbReference type="NCBI Taxonomy" id="51953"/>
    <lineage>
        <taxon>Eukaryota</taxon>
        <taxon>Viridiplantae</taxon>
        <taxon>Streptophyta</taxon>
        <taxon>Embryophyta</taxon>
        <taxon>Tracheophyta</taxon>
        <taxon>Spermatophyta</taxon>
        <taxon>Magnoliopsida</taxon>
        <taxon>Liliopsida</taxon>
        <taxon>Arecaceae</taxon>
        <taxon>Arecoideae</taxon>
        <taxon>Cocoseae</taxon>
        <taxon>Elaeidinae</taxon>
        <taxon>Elaeis</taxon>
    </lineage>
</organism>
<keyword evidence="1" id="KW-0175">Coiled coil</keyword>
<dbReference type="GeneID" id="105044133"/>
<dbReference type="AlphaFoldDB" id="A0A6I9R4B1"/>
<keyword evidence="3" id="KW-1185">Reference proteome</keyword>
<feature type="compositionally biased region" description="Polar residues" evidence="2">
    <location>
        <begin position="324"/>
        <end position="334"/>
    </location>
</feature>
<evidence type="ECO:0000313" key="4">
    <source>
        <dbReference type="RefSeq" id="XP_010920230.1"/>
    </source>
</evidence>
<feature type="compositionally biased region" description="Basic and acidic residues" evidence="2">
    <location>
        <begin position="346"/>
        <end position="356"/>
    </location>
</feature>
<reference evidence="4" key="1">
    <citation type="submission" date="2025-08" db="UniProtKB">
        <authorList>
            <consortium name="RefSeq"/>
        </authorList>
    </citation>
    <scope>IDENTIFICATION</scope>
</reference>
<evidence type="ECO:0000313" key="3">
    <source>
        <dbReference type="Proteomes" id="UP000504607"/>
    </source>
</evidence>